<dbReference type="AlphaFoldDB" id="A0A6C0HIZ6"/>
<dbReference type="EMBL" id="MN739974">
    <property type="protein sequence ID" value="QHT80618.1"/>
    <property type="molecule type" value="Genomic_DNA"/>
</dbReference>
<proteinExistence type="predicted"/>
<dbReference type="GO" id="GO:0004540">
    <property type="term" value="F:RNA nuclease activity"/>
    <property type="evidence" value="ECO:0007669"/>
    <property type="project" value="InterPro"/>
</dbReference>
<dbReference type="PANTHER" id="PTHR23355">
    <property type="entry name" value="RIBONUCLEASE"/>
    <property type="match status" value="1"/>
</dbReference>
<dbReference type="SMART" id="SM00955">
    <property type="entry name" value="RNB"/>
    <property type="match status" value="1"/>
</dbReference>
<sequence>MNSGMANAMEQLRAMWGNPVEEPPSSLRGILQTKDYERFMILNDIGDVIHTFVGGKTANRCLPGDHVAWVDDTCELELRDQHPLIIGTLQLTSKSTYGMTKRGSLMYLCIPYEKRYPPFIVGSSEKDKSQNKIVLISLESWDKTTFPRGSIQQTLGVSGEATAEREALIWQACPWKYPKYTYEPKLSSRSHRTHLTGYTFHVDPEGCRDVDDVFTFEPVDGGWRVTITISDVAAYVEDGSAIDIMASLIGQTLYDQEGHVLRPMLPAEYSELACSLLPGKESHGISFQFMWDGYEIKGKKWFLSTLRVNDSYTYKEFQAATDSPYQAPLRAIASYLAKIEVDDAHEWIAQMMILYNTEAGAMLKAAGQGILRRHSAPDRKKWETYQKHVPELERMAWSSAEYCLAEETDTQHYGLSTSTYAHASSPIRRYADLVNQRILSTLLQGCEREQEHYIVPQAMYDMNLRGKAVKRFARDMDLLQAILSGQTEFRAILMEAQSRRGLMNMPTLEPLATSGMVVPDEWMKLKLYVPAWKRMISTTYRMASEHSVWSRDETEQIDIMPFREYHIRCAFSPNARNWKERAVIHLYAPLST</sequence>
<dbReference type="Gene3D" id="2.40.50.700">
    <property type="match status" value="1"/>
</dbReference>
<protein>
    <recommendedName>
        <fullName evidence="1">RNB domain-containing protein</fullName>
    </recommendedName>
</protein>
<dbReference type="GO" id="GO:0005829">
    <property type="term" value="C:cytosol"/>
    <property type="evidence" value="ECO:0007669"/>
    <property type="project" value="TreeGrafter"/>
</dbReference>
<dbReference type="SUPFAM" id="SSF50249">
    <property type="entry name" value="Nucleic acid-binding proteins"/>
    <property type="match status" value="1"/>
</dbReference>
<reference evidence="2" key="1">
    <citation type="journal article" date="2020" name="Nature">
        <title>Giant virus diversity and host interactions through global metagenomics.</title>
        <authorList>
            <person name="Schulz F."/>
            <person name="Roux S."/>
            <person name="Paez-Espino D."/>
            <person name="Jungbluth S."/>
            <person name="Walsh D.A."/>
            <person name="Denef V.J."/>
            <person name="McMahon K.D."/>
            <person name="Konstantinidis K.T."/>
            <person name="Eloe-Fadrosh E.A."/>
            <person name="Kyrpides N.C."/>
            <person name="Woyke T."/>
        </authorList>
    </citation>
    <scope>NUCLEOTIDE SEQUENCE</scope>
    <source>
        <strain evidence="2">GVMAG-M-3300023184-121</strain>
    </source>
</reference>
<feature type="domain" description="RNB" evidence="1">
    <location>
        <begin position="192"/>
        <end position="445"/>
    </location>
</feature>
<evidence type="ECO:0000259" key="1">
    <source>
        <dbReference type="SMART" id="SM00955"/>
    </source>
</evidence>
<dbReference type="InterPro" id="IPR041505">
    <property type="entry name" value="Dis3_CSD2"/>
</dbReference>
<dbReference type="GO" id="GO:0006402">
    <property type="term" value="P:mRNA catabolic process"/>
    <property type="evidence" value="ECO:0007669"/>
    <property type="project" value="TreeGrafter"/>
</dbReference>
<name>A0A6C0HIZ6_9ZZZZ</name>
<dbReference type="Pfam" id="PF17849">
    <property type="entry name" value="OB_Dis3"/>
    <property type="match status" value="1"/>
</dbReference>
<dbReference type="InterPro" id="IPR001900">
    <property type="entry name" value="RNase_II/R"/>
</dbReference>
<dbReference type="GO" id="GO:0003723">
    <property type="term" value="F:RNA binding"/>
    <property type="evidence" value="ECO:0007669"/>
    <property type="project" value="InterPro"/>
</dbReference>
<dbReference type="PANTHER" id="PTHR23355:SF9">
    <property type="entry name" value="DIS3-LIKE EXONUCLEASE 2"/>
    <property type="match status" value="1"/>
</dbReference>
<dbReference type="InterPro" id="IPR012340">
    <property type="entry name" value="NA-bd_OB-fold"/>
</dbReference>
<dbReference type="Pfam" id="PF00773">
    <property type="entry name" value="RNB"/>
    <property type="match status" value="2"/>
</dbReference>
<accession>A0A6C0HIZ6</accession>
<organism evidence="2">
    <name type="scientific">viral metagenome</name>
    <dbReference type="NCBI Taxonomy" id="1070528"/>
    <lineage>
        <taxon>unclassified sequences</taxon>
        <taxon>metagenomes</taxon>
        <taxon>organismal metagenomes</taxon>
    </lineage>
</organism>
<dbReference type="InterPro" id="IPR050180">
    <property type="entry name" value="RNR_Ribonuclease"/>
</dbReference>
<evidence type="ECO:0000313" key="2">
    <source>
        <dbReference type="EMBL" id="QHT80618.1"/>
    </source>
</evidence>